<dbReference type="SUPFAM" id="SSF46785">
    <property type="entry name" value="Winged helix' DNA-binding domain"/>
    <property type="match status" value="1"/>
</dbReference>
<feature type="domain" description="HTH gntR-type" evidence="4">
    <location>
        <begin position="5"/>
        <end position="73"/>
    </location>
</feature>
<reference evidence="5" key="2">
    <citation type="submission" date="2020-09" db="EMBL/GenBank/DDBJ databases">
        <authorList>
            <person name="Sun Q."/>
            <person name="Kim S."/>
        </authorList>
    </citation>
    <scope>NUCLEOTIDE SEQUENCE</scope>
    <source>
        <strain evidence="5">KCTC 32296</strain>
    </source>
</reference>
<dbReference type="Gene3D" id="1.10.10.10">
    <property type="entry name" value="Winged helix-like DNA-binding domain superfamily/Winged helix DNA-binding domain"/>
    <property type="match status" value="1"/>
</dbReference>
<name>A0A918UP70_9CAUL</name>
<evidence type="ECO:0000313" key="6">
    <source>
        <dbReference type="Proteomes" id="UP000662572"/>
    </source>
</evidence>
<dbReference type="PRINTS" id="PR00035">
    <property type="entry name" value="HTHGNTR"/>
</dbReference>
<evidence type="ECO:0000313" key="5">
    <source>
        <dbReference type="EMBL" id="GGZ24204.1"/>
    </source>
</evidence>
<sequence>MSEPKKLYRRIADSIAADIQSGRYKPGDRLPPERDLAVQYGVSRPTLREAMIALEILGMIEAKHGLGIIVTKTKPDPLPFSDSEIGAFELIEARRLLEGEVCALAATLITDEQVTELEDLVNQMHHADPERAERADREFHVLIAKISGNGAIASCVENLWDWRYRSPLARNILARAANLGMGARIDEHGDILAALKSRSGNAARQAMHDHLDRVIEHLLNATEIVAVERVRQANSERRQAIARRLKGVTD</sequence>
<keyword evidence="2" id="KW-0238">DNA-binding</keyword>
<dbReference type="Gene3D" id="1.20.120.530">
    <property type="entry name" value="GntR ligand-binding domain-like"/>
    <property type="match status" value="1"/>
</dbReference>
<dbReference type="InterPro" id="IPR000524">
    <property type="entry name" value="Tscrpt_reg_HTH_GntR"/>
</dbReference>
<dbReference type="GO" id="GO:0003700">
    <property type="term" value="F:DNA-binding transcription factor activity"/>
    <property type="evidence" value="ECO:0007669"/>
    <property type="project" value="InterPro"/>
</dbReference>
<dbReference type="EMBL" id="BMZB01000001">
    <property type="protein sequence ID" value="GGZ24204.1"/>
    <property type="molecule type" value="Genomic_DNA"/>
</dbReference>
<dbReference type="InterPro" id="IPR036388">
    <property type="entry name" value="WH-like_DNA-bd_sf"/>
</dbReference>
<dbReference type="PANTHER" id="PTHR43537">
    <property type="entry name" value="TRANSCRIPTIONAL REGULATOR, GNTR FAMILY"/>
    <property type="match status" value="1"/>
</dbReference>
<comment type="caution">
    <text evidence="5">The sequence shown here is derived from an EMBL/GenBank/DDBJ whole genome shotgun (WGS) entry which is preliminary data.</text>
</comment>
<keyword evidence="3" id="KW-0804">Transcription</keyword>
<dbReference type="SMART" id="SM00345">
    <property type="entry name" value="HTH_GNTR"/>
    <property type="match status" value="1"/>
</dbReference>
<dbReference type="GO" id="GO:0003677">
    <property type="term" value="F:DNA binding"/>
    <property type="evidence" value="ECO:0007669"/>
    <property type="project" value="UniProtKB-KW"/>
</dbReference>
<keyword evidence="6" id="KW-1185">Reference proteome</keyword>
<dbReference type="InterPro" id="IPR008920">
    <property type="entry name" value="TF_FadR/GntR_C"/>
</dbReference>
<evidence type="ECO:0000256" key="3">
    <source>
        <dbReference type="ARBA" id="ARBA00023163"/>
    </source>
</evidence>
<dbReference type="PROSITE" id="PS50949">
    <property type="entry name" value="HTH_GNTR"/>
    <property type="match status" value="1"/>
</dbReference>
<protein>
    <submittedName>
        <fullName evidence="5">GntR family transcriptional regulator</fullName>
    </submittedName>
</protein>
<dbReference type="AlphaFoldDB" id="A0A918UP70"/>
<dbReference type="Pfam" id="PF00392">
    <property type="entry name" value="GntR"/>
    <property type="match status" value="1"/>
</dbReference>
<keyword evidence="1" id="KW-0805">Transcription regulation</keyword>
<dbReference type="RefSeq" id="WP_189484938.1">
    <property type="nucleotide sequence ID" value="NZ_BMZB01000001.1"/>
</dbReference>
<dbReference type="CDD" id="cd07377">
    <property type="entry name" value="WHTH_GntR"/>
    <property type="match status" value="1"/>
</dbReference>
<accession>A0A918UP70</accession>
<gene>
    <name evidence="5" type="ORF">GCM10011273_06700</name>
</gene>
<evidence type="ECO:0000256" key="1">
    <source>
        <dbReference type="ARBA" id="ARBA00023015"/>
    </source>
</evidence>
<reference evidence="5" key="1">
    <citation type="journal article" date="2014" name="Int. J. Syst. Evol. Microbiol.">
        <title>Complete genome sequence of Corynebacterium casei LMG S-19264T (=DSM 44701T), isolated from a smear-ripened cheese.</title>
        <authorList>
            <consortium name="US DOE Joint Genome Institute (JGI-PGF)"/>
            <person name="Walter F."/>
            <person name="Albersmeier A."/>
            <person name="Kalinowski J."/>
            <person name="Ruckert C."/>
        </authorList>
    </citation>
    <scope>NUCLEOTIDE SEQUENCE</scope>
    <source>
        <strain evidence="5">KCTC 32296</strain>
    </source>
</reference>
<dbReference type="SMART" id="SM00895">
    <property type="entry name" value="FCD"/>
    <property type="match status" value="1"/>
</dbReference>
<evidence type="ECO:0000256" key="2">
    <source>
        <dbReference type="ARBA" id="ARBA00023125"/>
    </source>
</evidence>
<dbReference type="SUPFAM" id="SSF48008">
    <property type="entry name" value="GntR ligand-binding domain-like"/>
    <property type="match status" value="1"/>
</dbReference>
<dbReference type="Pfam" id="PF07729">
    <property type="entry name" value="FCD"/>
    <property type="match status" value="1"/>
</dbReference>
<dbReference type="InterPro" id="IPR036390">
    <property type="entry name" value="WH_DNA-bd_sf"/>
</dbReference>
<proteinExistence type="predicted"/>
<dbReference type="PANTHER" id="PTHR43537:SF5">
    <property type="entry name" value="UXU OPERON TRANSCRIPTIONAL REGULATOR"/>
    <property type="match status" value="1"/>
</dbReference>
<dbReference type="Proteomes" id="UP000662572">
    <property type="component" value="Unassembled WGS sequence"/>
</dbReference>
<organism evidence="5 6">
    <name type="scientific">Asticcacaulis endophyticus</name>
    <dbReference type="NCBI Taxonomy" id="1395890"/>
    <lineage>
        <taxon>Bacteria</taxon>
        <taxon>Pseudomonadati</taxon>
        <taxon>Pseudomonadota</taxon>
        <taxon>Alphaproteobacteria</taxon>
        <taxon>Caulobacterales</taxon>
        <taxon>Caulobacteraceae</taxon>
        <taxon>Asticcacaulis</taxon>
    </lineage>
</organism>
<evidence type="ECO:0000259" key="4">
    <source>
        <dbReference type="PROSITE" id="PS50949"/>
    </source>
</evidence>
<dbReference type="InterPro" id="IPR011711">
    <property type="entry name" value="GntR_C"/>
</dbReference>